<keyword evidence="2" id="KW-1133">Transmembrane helix</keyword>
<keyword evidence="2" id="KW-0472">Membrane</keyword>
<accession>A0ABP1CPY1</accession>
<protein>
    <submittedName>
        <fullName evidence="3">Uncharacterized protein</fullName>
    </submittedName>
</protein>
<sequence>MAEKMTPAMRSAMIIIPGDSCINVPISASNPVEPLRSSTSLTSAGRYLTLRVTPSLHFDTKMLSHIFAIVGLLGMIQLIVAAPVVHPRFRGSSNISSVDLSGISFQRPPQVRDLASVLEALTEFQRPPELSTRGLSLRTLPENVRRFKGPANIGQGDFTNVHGHSGPGAFEAPNL</sequence>
<evidence type="ECO:0000256" key="2">
    <source>
        <dbReference type="SAM" id="Phobius"/>
    </source>
</evidence>
<name>A0ABP1CPY1_9APHY</name>
<feature type="region of interest" description="Disordered" evidence="1">
    <location>
        <begin position="156"/>
        <end position="175"/>
    </location>
</feature>
<keyword evidence="2" id="KW-0812">Transmembrane</keyword>
<evidence type="ECO:0000256" key="1">
    <source>
        <dbReference type="SAM" id="MobiDB-lite"/>
    </source>
</evidence>
<evidence type="ECO:0000313" key="4">
    <source>
        <dbReference type="Proteomes" id="UP001497453"/>
    </source>
</evidence>
<proteinExistence type="predicted"/>
<keyword evidence="4" id="KW-1185">Reference proteome</keyword>
<organism evidence="3 4">
    <name type="scientific">Somion occarium</name>
    <dbReference type="NCBI Taxonomy" id="3059160"/>
    <lineage>
        <taxon>Eukaryota</taxon>
        <taxon>Fungi</taxon>
        <taxon>Dikarya</taxon>
        <taxon>Basidiomycota</taxon>
        <taxon>Agaricomycotina</taxon>
        <taxon>Agaricomycetes</taxon>
        <taxon>Polyporales</taxon>
        <taxon>Cerrenaceae</taxon>
        <taxon>Somion</taxon>
    </lineage>
</organism>
<gene>
    <name evidence="3" type="ORF">GFSPODELE1_LOCUS1831</name>
</gene>
<feature type="transmembrane region" description="Helical" evidence="2">
    <location>
        <begin position="62"/>
        <end position="85"/>
    </location>
</feature>
<dbReference type="Proteomes" id="UP001497453">
    <property type="component" value="Chromosome 10"/>
</dbReference>
<evidence type="ECO:0000313" key="3">
    <source>
        <dbReference type="EMBL" id="CAL1697745.1"/>
    </source>
</evidence>
<reference evidence="4" key="1">
    <citation type="submission" date="2024-04" db="EMBL/GenBank/DDBJ databases">
        <authorList>
            <person name="Shaw F."/>
            <person name="Minotto A."/>
        </authorList>
    </citation>
    <scope>NUCLEOTIDE SEQUENCE [LARGE SCALE GENOMIC DNA]</scope>
</reference>
<dbReference type="EMBL" id="OZ037953">
    <property type="protein sequence ID" value="CAL1697745.1"/>
    <property type="molecule type" value="Genomic_DNA"/>
</dbReference>